<dbReference type="InterPro" id="IPR045850">
    <property type="entry name" value="TRM2_met"/>
</dbReference>
<keyword evidence="8" id="KW-1185">Reference proteome</keyword>
<dbReference type="PANTHER" id="PTHR45904">
    <property type="entry name" value="TRNA (URACIL-5-)-METHYLTRANSFERASE"/>
    <property type="match status" value="1"/>
</dbReference>
<evidence type="ECO:0000256" key="4">
    <source>
        <dbReference type="PROSITE-ProRule" id="PRU01024"/>
    </source>
</evidence>
<keyword evidence="2 4" id="KW-0808">Transferase</keyword>
<evidence type="ECO:0000256" key="1">
    <source>
        <dbReference type="ARBA" id="ARBA00022603"/>
    </source>
</evidence>
<dbReference type="Gene3D" id="3.40.50.150">
    <property type="entry name" value="Vaccinia Virus protein VP39"/>
    <property type="match status" value="1"/>
</dbReference>
<comment type="similarity">
    <text evidence="4">Belongs to the class I-like SAM-binding methyltransferase superfamily. RNA M5U methyltransferase family.</text>
</comment>
<evidence type="ECO:0000313" key="8">
    <source>
        <dbReference type="Proteomes" id="UP001178507"/>
    </source>
</evidence>
<proteinExistence type="inferred from homology"/>
<dbReference type="GO" id="GO:0009451">
    <property type="term" value="P:RNA modification"/>
    <property type="evidence" value="ECO:0007669"/>
    <property type="project" value="UniProtKB-ARBA"/>
</dbReference>
<feature type="active site" description="Nucleophile" evidence="4">
    <location>
        <position position="515"/>
    </location>
</feature>
<dbReference type="GO" id="GO:0006396">
    <property type="term" value="P:RNA processing"/>
    <property type="evidence" value="ECO:0007669"/>
    <property type="project" value="InterPro"/>
</dbReference>
<feature type="region of interest" description="Disordered" evidence="6">
    <location>
        <begin position="79"/>
        <end position="104"/>
    </location>
</feature>
<keyword evidence="1 4" id="KW-0489">Methyltransferase</keyword>
<feature type="binding site" evidence="4">
    <location>
        <position position="437"/>
    </location>
    <ligand>
        <name>S-adenosyl-L-methionine</name>
        <dbReference type="ChEBI" id="CHEBI:59789"/>
    </ligand>
</feature>
<dbReference type="SUPFAM" id="SSF53335">
    <property type="entry name" value="S-adenosyl-L-methionine-dependent methyltransferases"/>
    <property type="match status" value="1"/>
</dbReference>
<dbReference type="Proteomes" id="UP001178507">
    <property type="component" value="Unassembled WGS sequence"/>
</dbReference>
<evidence type="ECO:0000313" key="7">
    <source>
        <dbReference type="EMBL" id="CAJ1380974.1"/>
    </source>
</evidence>
<feature type="active site" evidence="5">
    <location>
        <position position="515"/>
    </location>
</feature>
<dbReference type="GO" id="GO:0008757">
    <property type="term" value="F:S-adenosylmethionine-dependent methyltransferase activity"/>
    <property type="evidence" value="ECO:0007669"/>
    <property type="project" value="UniProtKB-ARBA"/>
</dbReference>
<gene>
    <name evidence="7" type="ORF">EVOR1521_LOCUS8785</name>
</gene>
<dbReference type="AlphaFoldDB" id="A0AA36I796"/>
<dbReference type="InterPro" id="IPR029063">
    <property type="entry name" value="SAM-dependent_MTases_sf"/>
</dbReference>
<organism evidence="7 8">
    <name type="scientific">Effrenium voratum</name>
    <dbReference type="NCBI Taxonomy" id="2562239"/>
    <lineage>
        <taxon>Eukaryota</taxon>
        <taxon>Sar</taxon>
        <taxon>Alveolata</taxon>
        <taxon>Dinophyceae</taxon>
        <taxon>Suessiales</taxon>
        <taxon>Symbiodiniaceae</taxon>
        <taxon>Effrenium</taxon>
    </lineage>
</organism>
<comment type="caution">
    <text evidence="7">The sequence shown here is derived from an EMBL/GenBank/DDBJ whole genome shotgun (WGS) entry which is preliminary data.</text>
</comment>
<dbReference type="GO" id="GO:0032259">
    <property type="term" value="P:methylation"/>
    <property type="evidence" value="ECO:0007669"/>
    <property type="project" value="UniProtKB-KW"/>
</dbReference>
<name>A0AA36I796_9DINO</name>
<dbReference type="PANTHER" id="PTHR45904:SF2">
    <property type="entry name" value="TRNA (URACIL-5-)-METHYLTRANSFERASE HOMOLOG A"/>
    <property type="match status" value="1"/>
</dbReference>
<reference evidence="7" key="1">
    <citation type="submission" date="2023-08" db="EMBL/GenBank/DDBJ databases">
        <authorList>
            <person name="Chen Y."/>
            <person name="Shah S."/>
            <person name="Dougan E. K."/>
            <person name="Thang M."/>
            <person name="Chan C."/>
        </authorList>
    </citation>
    <scope>NUCLEOTIDE SEQUENCE</scope>
</reference>
<dbReference type="Gene3D" id="2.40.50.1070">
    <property type="match status" value="1"/>
</dbReference>
<evidence type="ECO:0000256" key="5">
    <source>
        <dbReference type="PROSITE-ProRule" id="PRU10015"/>
    </source>
</evidence>
<dbReference type="EMBL" id="CAUJNA010000768">
    <property type="protein sequence ID" value="CAJ1380974.1"/>
    <property type="molecule type" value="Genomic_DNA"/>
</dbReference>
<evidence type="ECO:0000256" key="3">
    <source>
        <dbReference type="ARBA" id="ARBA00022691"/>
    </source>
</evidence>
<evidence type="ECO:0000256" key="2">
    <source>
        <dbReference type="ARBA" id="ARBA00022679"/>
    </source>
</evidence>
<dbReference type="InterPro" id="IPR030391">
    <property type="entry name" value="MeTrfase_TrmA_CS"/>
</dbReference>
<comment type="caution">
    <text evidence="4">Lacks conserved residue(s) required for the propagation of feature annotation.</text>
</comment>
<accession>A0AA36I796</accession>
<sequence length="579" mass="63732">MAEPEAPEPGKEEFHLSCKAFKGQEAQQIQKWLQTQVQVSVEKVTKKRPWNFAFVAVADASKLLTDGLAFKEAAVQVRSSKEAKPQAAKRHADSESLPDAKRQKGGEKIPILKELRDRIKNTKRSFDGDALEKSAPLMRWDYDTQLKMKHGYVKTAVRSFTKLALKRCEKLGRAVPPWCAKEWSQALGAPQHCCCLLDPPVGAPEESLRGWRNKCEFTIGRNEAGAIEVGFILKIQSDGSQVIGSVQEVPLVPACMQRLCRVVADFVAKSDFPVYDRRECSRRGVWRTVLARVNPAGDMPGALGEGAELVMVQTTTLSEEDRQRFVTPLVAELTKDMGVTSVFLQFNDEVTDAARASAVVTHVHGKPRLDMPMLGLKLEVGPLSFFNPNTTTCRFLMETALAYLNLKQTEVLLDIFCGIGTIGLCAARHCGKVIGVDIVEENIQDARRNAEQNGICNTEFLAGKAEDLVPKILGDMDSTSEVVAVVDPSRAGLHPRLVDILRGRMQVSRIVYISCNAESMAEDVAKLGTSTEEEADDFVPTRTVAVDSFPQTVHVEAIQLLERASRVPDPRTKAPPAAA</sequence>
<keyword evidence="3 4" id="KW-0949">S-adenosyl-L-methionine</keyword>
<dbReference type="GO" id="GO:0003723">
    <property type="term" value="F:RNA binding"/>
    <property type="evidence" value="ECO:0007669"/>
    <property type="project" value="TreeGrafter"/>
</dbReference>
<feature type="binding site" evidence="4">
    <location>
        <position position="416"/>
    </location>
    <ligand>
        <name>S-adenosyl-L-methionine</name>
        <dbReference type="ChEBI" id="CHEBI:59789"/>
    </ligand>
</feature>
<evidence type="ECO:0000256" key="6">
    <source>
        <dbReference type="SAM" id="MobiDB-lite"/>
    </source>
</evidence>
<dbReference type="PROSITE" id="PS01230">
    <property type="entry name" value="TRMA_1"/>
    <property type="match status" value="1"/>
</dbReference>
<dbReference type="PROSITE" id="PS01231">
    <property type="entry name" value="TRMA_2"/>
    <property type="match status" value="1"/>
</dbReference>
<dbReference type="Pfam" id="PF05958">
    <property type="entry name" value="tRNA_U5-meth_tr"/>
    <property type="match status" value="1"/>
</dbReference>
<dbReference type="PROSITE" id="PS51687">
    <property type="entry name" value="SAM_MT_RNA_M5U"/>
    <property type="match status" value="1"/>
</dbReference>
<feature type="binding site" evidence="4">
    <location>
        <position position="487"/>
    </location>
    <ligand>
        <name>S-adenosyl-L-methionine</name>
        <dbReference type="ChEBI" id="CHEBI:59789"/>
    </ligand>
</feature>
<protein>
    <submittedName>
        <fullName evidence="7">Uncharacterized protein</fullName>
    </submittedName>
</protein>
<dbReference type="GO" id="GO:0008173">
    <property type="term" value="F:RNA methyltransferase activity"/>
    <property type="evidence" value="ECO:0007669"/>
    <property type="project" value="InterPro"/>
</dbReference>
<dbReference type="InterPro" id="IPR030390">
    <property type="entry name" value="MeTrfase_TrmA_AS"/>
</dbReference>
<dbReference type="CDD" id="cd02440">
    <property type="entry name" value="AdoMet_MTases"/>
    <property type="match status" value="1"/>
</dbReference>
<dbReference type="InterPro" id="IPR010280">
    <property type="entry name" value="U5_MeTrfase_fam"/>
</dbReference>